<dbReference type="EC" id="2.1.1.63" evidence="8"/>
<sequence>MLIKNEYASPLGKIEIVADENSVKGVWFENQKYYGSKYDLATIAKKENKVIRQVWNWLDDYFLGKKPKIDKALLKPEGTAFQKKVFEILSEIPYGKTITYKEIANMLADKEAGKKFFARAVGGAVGHNPIAILIPCHRVVGSDGSLTGYAGGIEKKIELLTLEGIDL</sequence>
<dbReference type="PANTHER" id="PTHR10815:SF5">
    <property type="entry name" value="METHYLATED-DNA--PROTEIN-CYSTEINE METHYLTRANSFERASE"/>
    <property type="match status" value="1"/>
</dbReference>
<dbReference type="NCBIfam" id="TIGR00589">
    <property type="entry name" value="ogt"/>
    <property type="match status" value="1"/>
</dbReference>
<dbReference type="Proteomes" id="UP001565236">
    <property type="component" value="Unassembled WGS sequence"/>
</dbReference>
<dbReference type="GO" id="GO:0032259">
    <property type="term" value="P:methylation"/>
    <property type="evidence" value="ECO:0007669"/>
    <property type="project" value="UniProtKB-KW"/>
</dbReference>
<comment type="subcellular location">
    <subcellularLocation>
        <location evidence="8">Cytoplasm</location>
    </subcellularLocation>
</comment>
<evidence type="ECO:0000256" key="5">
    <source>
        <dbReference type="ARBA" id="ARBA00022763"/>
    </source>
</evidence>
<comment type="miscellaneous">
    <text evidence="8">This enzyme catalyzes only one turnover and therefore is not strictly catalytic. According to one definition, an enzyme is a biocatalyst that acts repeatedly and over many reaction cycles.</text>
</comment>
<dbReference type="InterPro" id="IPR014048">
    <property type="entry name" value="MethylDNA_cys_MeTrfase_DNA-bd"/>
</dbReference>
<dbReference type="SUPFAM" id="SSF46767">
    <property type="entry name" value="Methylated DNA-protein cysteine methyltransferase, C-terminal domain"/>
    <property type="match status" value="1"/>
</dbReference>
<comment type="caution">
    <text evidence="11">The sequence shown here is derived from an EMBL/GenBank/DDBJ whole genome shotgun (WGS) entry which is preliminary data.</text>
</comment>
<dbReference type="EMBL" id="JBCLUF010000011">
    <property type="protein sequence ID" value="MEY8662121.1"/>
    <property type="molecule type" value="Genomic_DNA"/>
</dbReference>
<evidence type="ECO:0000256" key="3">
    <source>
        <dbReference type="ARBA" id="ARBA00022603"/>
    </source>
</evidence>
<dbReference type="Pfam" id="PF01035">
    <property type="entry name" value="DNA_binding_1"/>
    <property type="match status" value="1"/>
</dbReference>
<dbReference type="InterPro" id="IPR008332">
    <property type="entry name" value="MethylG_MeTrfase_N"/>
</dbReference>
<dbReference type="RefSeq" id="WP_369941475.1">
    <property type="nucleotide sequence ID" value="NZ_JBCLUF010000011.1"/>
</dbReference>
<evidence type="ECO:0000259" key="10">
    <source>
        <dbReference type="Pfam" id="PF02870"/>
    </source>
</evidence>
<dbReference type="CDD" id="cd06445">
    <property type="entry name" value="ATase"/>
    <property type="match status" value="1"/>
</dbReference>
<dbReference type="SUPFAM" id="SSF53155">
    <property type="entry name" value="Methylated DNA-protein cysteine methyltransferase domain"/>
    <property type="match status" value="1"/>
</dbReference>
<comment type="similarity">
    <text evidence="8">Belongs to the MGMT family.</text>
</comment>
<keyword evidence="4 8" id="KW-0808">Transferase</keyword>
<dbReference type="GO" id="GO:0003908">
    <property type="term" value="F:methylated-DNA-[protein]-cysteine S-methyltransferase activity"/>
    <property type="evidence" value="ECO:0007669"/>
    <property type="project" value="UniProtKB-EC"/>
</dbReference>
<comment type="catalytic activity">
    <reaction evidence="1 8">
        <text>a 4-O-methyl-thymidine in DNA + L-cysteinyl-[protein] = a thymidine in DNA + S-methyl-L-cysteinyl-[protein]</text>
        <dbReference type="Rhea" id="RHEA:53428"/>
        <dbReference type="Rhea" id="RHEA-COMP:10131"/>
        <dbReference type="Rhea" id="RHEA-COMP:10132"/>
        <dbReference type="Rhea" id="RHEA-COMP:13555"/>
        <dbReference type="Rhea" id="RHEA-COMP:13556"/>
        <dbReference type="ChEBI" id="CHEBI:29950"/>
        <dbReference type="ChEBI" id="CHEBI:82612"/>
        <dbReference type="ChEBI" id="CHEBI:137386"/>
        <dbReference type="ChEBI" id="CHEBI:137387"/>
        <dbReference type="EC" id="2.1.1.63"/>
    </reaction>
</comment>
<protein>
    <recommendedName>
        <fullName evidence="8">Methylated-DNA--protein-cysteine methyltransferase</fullName>
        <ecNumber evidence="8">2.1.1.63</ecNumber>
    </recommendedName>
    <alternativeName>
        <fullName evidence="8">6-O-methylguanine-DNA methyltransferase</fullName>
        <shortName evidence="8">MGMT</shortName>
    </alternativeName>
    <alternativeName>
        <fullName evidence="8">O-6-methylguanine-DNA-alkyltransferase</fullName>
    </alternativeName>
</protein>
<evidence type="ECO:0000313" key="12">
    <source>
        <dbReference type="Proteomes" id="UP001565236"/>
    </source>
</evidence>
<dbReference type="Gene3D" id="3.30.160.70">
    <property type="entry name" value="Methylated DNA-protein cysteine methyltransferase domain"/>
    <property type="match status" value="1"/>
</dbReference>
<name>A0ABV4DNR5_9LACO</name>
<dbReference type="InterPro" id="IPR001497">
    <property type="entry name" value="MethylDNA_cys_MeTrfase_AS"/>
</dbReference>
<evidence type="ECO:0000256" key="2">
    <source>
        <dbReference type="ARBA" id="ARBA00022490"/>
    </source>
</evidence>
<proteinExistence type="inferred from homology"/>
<reference evidence="11 12" key="1">
    <citation type="submission" date="2024-03" db="EMBL/GenBank/DDBJ databases">
        <title>Mouse gut bacterial collection (mGBC) of GemPharmatech.</title>
        <authorList>
            <person name="He Y."/>
            <person name="Dong L."/>
            <person name="Wu D."/>
            <person name="Gao X."/>
            <person name="Lin Z."/>
        </authorList>
    </citation>
    <scope>NUCLEOTIDE SEQUENCE [LARGE SCALE GENOMIC DNA]</scope>
    <source>
        <strain evidence="11 12">15-30</strain>
    </source>
</reference>
<evidence type="ECO:0000256" key="8">
    <source>
        <dbReference type="HAMAP-Rule" id="MF_00772"/>
    </source>
</evidence>
<organism evidence="11 12">
    <name type="scientific">Ligilactobacillus faecis</name>
    <dbReference type="NCBI Taxonomy" id="762833"/>
    <lineage>
        <taxon>Bacteria</taxon>
        <taxon>Bacillati</taxon>
        <taxon>Bacillota</taxon>
        <taxon>Bacilli</taxon>
        <taxon>Lactobacillales</taxon>
        <taxon>Lactobacillaceae</taxon>
        <taxon>Ligilactobacillus</taxon>
    </lineage>
</organism>
<dbReference type="InterPro" id="IPR023546">
    <property type="entry name" value="MGMT"/>
</dbReference>
<gene>
    <name evidence="11" type="ORF">AALT52_04345</name>
</gene>
<evidence type="ECO:0000256" key="1">
    <source>
        <dbReference type="ARBA" id="ARBA00001286"/>
    </source>
</evidence>
<dbReference type="InterPro" id="IPR036217">
    <property type="entry name" value="MethylDNA_cys_MeTrfase_DNAb"/>
</dbReference>
<dbReference type="InterPro" id="IPR036631">
    <property type="entry name" value="MGMT_N_sf"/>
</dbReference>
<dbReference type="InterPro" id="IPR036388">
    <property type="entry name" value="WH-like_DNA-bd_sf"/>
</dbReference>
<keyword evidence="6 8" id="KW-0234">DNA repair</keyword>
<dbReference type="HAMAP" id="MF_00772">
    <property type="entry name" value="OGT"/>
    <property type="match status" value="1"/>
</dbReference>
<evidence type="ECO:0000259" key="9">
    <source>
        <dbReference type="Pfam" id="PF01035"/>
    </source>
</evidence>
<dbReference type="Gene3D" id="1.10.10.10">
    <property type="entry name" value="Winged helix-like DNA-binding domain superfamily/Winged helix DNA-binding domain"/>
    <property type="match status" value="1"/>
</dbReference>
<dbReference type="Pfam" id="PF02870">
    <property type="entry name" value="Methyltransf_1N"/>
    <property type="match status" value="1"/>
</dbReference>
<evidence type="ECO:0000256" key="6">
    <source>
        <dbReference type="ARBA" id="ARBA00023204"/>
    </source>
</evidence>
<keyword evidence="3 8" id="KW-0489">Methyltransferase</keyword>
<feature type="domain" description="Methylated-DNA-[protein]-cysteine S-methyltransferase DNA binding" evidence="9">
    <location>
        <begin position="80"/>
        <end position="165"/>
    </location>
</feature>
<keyword evidence="12" id="KW-1185">Reference proteome</keyword>
<comment type="function">
    <text evidence="8">Involved in the cellular defense against the biological effects of O6-methylguanine (O6-MeG) and O4-methylthymine (O4-MeT) in DNA. Repairs the methylated nucleobase in DNA by stoichiometrically transferring the methyl group to a cysteine residue in the enzyme. This is a suicide reaction: the enzyme is irreversibly inactivated.</text>
</comment>
<feature type="domain" description="Methylguanine DNA methyltransferase ribonuclease-like" evidence="10">
    <location>
        <begin position="7"/>
        <end position="67"/>
    </location>
</feature>
<evidence type="ECO:0000256" key="7">
    <source>
        <dbReference type="ARBA" id="ARBA00049348"/>
    </source>
</evidence>
<keyword evidence="2 8" id="KW-0963">Cytoplasm</keyword>
<accession>A0ABV4DNR5</accession>
<comment type="catalytic activity">
    <reaction evidence="7 8">
        <text>a 6-O-methyl-2'-deoxyguanosine in DNA + L-cysteinyl-[protein] = S-methyl-L-cysteinyl-[protein] + a 2'-deoxyguanosine in DNA</text>
        <dbReference type="Rhea" id="RHEA:24000"/>
        <dbReference type="Rhea" id="RHEA-COMP:10131"/>
        <dbReference type="Rhea" id="RHEA-COMP:10132"/>
        <dbReference type="Rhea" id="RHEA-COMP:11367"/>
        <dbReference type="Rhea" id="RHEA-COMP:11368"/>
        <dbReference type="ChEBI" id="CHEBI:29950"/>
        <dbReference type="ChEBI" id="CHEBI:82612"/>
        <dbReference type="ChEBI" id="CHEBI:85445"/>
        <dbReference type="ChEBI" id="CHEBI:85448"/>
        <dbReference type="EC" id="2.1.1.63"/>
    </reaction>
</comment>
<feature type="active site" description="Nucleophile; methyl group acceptor" evidence="8">
    <location>
        <position position="136"/>
    </location>
</feature>
<evidence type="ECO:0000313" key="11">
    <source>
        <dbReference type="EMBL" id="MEY8662121.1"/>
    </source>
</evidence>
<dbReference type="PROSITE" id="PS00374">
    <property type="entry name" value="MGMT"/>
    <property type="match status" value="1"/>
</dbReference>
<keyword evidence="5 8" id="KW-0227">DNA damage</keyword>
<evidence type="ECO:0000256" key="4">
    <source>
        <dbReference type="ARBA" id="ARBA00022679"/>
    </source>
</evidence>
<dbReference type="PANTHER" id="PTHR10815">
    <property type="entry name" value="METHYLATED-DNA--PROTEIN-CYSTEINE METHYLTRANSFERASE"/>
    <property type="match status" value="1"/>
</dbReference>